<organism evidence="6 7">
    <name type="scientific">Streptomyces sp. 900116325</name>
    <dbReference type="NCBI Taxonomy" id="3154295"/>
    <lineage>
        <taxon>Bacteria</taxon>
        <taxon>Bacillati</taxon>
        <taxon>Actinomycetota</taxon>
        <taxon>Actinomycetes</taxon>
        <taxon>Kitasatosporales</taxon>
        <taxon>Streptomycetaceae</taxon>
        <taxon>Streptomyces</taxon>
    </lineage>
</organism>
<protein>
    <submittedName>
        <fullName evidence="6">LysR family transcriptional regulator</fullName>
    </submittedName>
</protein>
<dbReference type="Proteomes" id="UP001550044">
    <property type="component" value="Unassembled WGS sequence"/>
</dbReference>
<sequence>MAGVELRQLRYFVAVAEELNFGRAAERLLIAGPSLSQQIKVLERDLGVSLFDRDRRSVSLTPAGAALLPHTRDLLERADDLQRRAGRLSGAERVRLGYVNWLPADLVARTPAVVQLHIDAWIAPSHTQAARVADGSLDLAVCWVRTEDLEQHGLQARLIGADRLYAVATGDDTGDVLARDTDVLLDDDTTSWSSWNLYAEQLARDTGARAVHISDGGITGSAFFDHVRRSGRPVINSPKGQSAQLPPDLVQRPVRGPEVYWPWFLVWRGSEARPAVRAVVDALCDGVGDLGIDAPGAWRPDSGAQRQ</sequence>
<evidence type="ECO:0000256" key="4">
    <source>
        <dbReference type="ARBA" id="ARBA00023163"/>
    </source>
</evidence>
<evidence type="ECO:0000313" key="6">
    <source>
        <dbReference type="EMBL" id="MET8438645.1"/>
    </source>
</evidence>
<keyword evidence="7" id="KW-1185">Reference proteome</keyword>
<dbReference type="PANTHER" id="PTHR30346">
    <property type="entry name" value="TRANSCRIPTIONAL DUAL REGULATOR HCAR-RELATED"/>
    <property type="match status" value="1"/>
</dbReference>
<comment type="caution">
    <text evidence="6">The sequence shown here is derived from an EMBL/GenBank/DDBJ whole genome shotgun (WGS) entry which is preliminary data.</text>
</comment>
<keyword evidence="2" id="KW-0805">Transcription regulation</keyword>
<reference evidence="6 7" key="1">
    <citation type="submission" date="2024-06" db="EMBL/GenBank/DDBJ databases">
        <title>The Natural Products Discovery Center: Release of the First 8490 Sequenced Strains for Exploring Actinobacteria Biosynthetic Diversity.</title>
        <authorList>
            <person name="Kalkreuter E."/>
            <person name="Kautsar S.A."/>
            <person name="Yang D."/>
            <person name="Bader C.D."/>
            <person name="Teijaro C.N."/>
            <person name="Fluegel L."/>
            <person name="Davis C.M."/>
            <person name="Simpson J.R."/>
            <person name="Lauterbach L."/>
            <person name="Steele A.D."/>
            <person name="Gui C."/>
            <person name="Meng S."/>
            <person name="Li G."/>
            <person name="Viehrig K."/>
            <person name="Ye F."/>
            <person name="Su P."/>
            <person name="Kiefer A.F."/>
            <person name="Nichols A."/>
            <person name="Cepeda A.J."/>
            <person name="Yan W."/>
            <person name="Fan B."/>
            <person name="Jiang Y."/>
            <person name="Adhikari A."/>
            <person name="Zheng C.-J."/>
            <person name="Schuster L."/>
            <person name="Cowan T.M."/>
            <person name="Smanski M.J."/>
            <person name="Chevrette M.G."/>
            <person name="De Carvalho L.P.S."/>
            <person name="Shen B."/>
        </authorList>
    </citation>
    <scope>NUCLEOTIDE SEQUENCE [LARGE SCALE GENOMIC DNA]</scope>
    <source>
        <strain evidence="6 7">NPDC005137</strain>
    </source>
</reference>
<dbReference type="InterPro" id="IPR000847">
    <property type="entry name" value="LysR_HTH_N"/>
</dbReference>
<name>A0ABV2ULB1_9ACTN</name>
<gene>
    <name evidence="6" type="ORF">ABZV61_39300</name>
</gene>
<dbReference type="SUPFAM" id="SSF46785">
    <property type="entry name" value="Winged helix' DNA-binding domain"/>
    <property type="match status" value="1"/>
</dbReference>
<evidence type="ECO:0000259" key="5">
    <source>
        <dbReference type="PROSITE" id="PS50931"/>
    </source>
</evidence>
<dbReference type="Pfam" id="PF00126">
    <property type="entry name" value="HTH_1"/>
    <property type="match status" value="1"/>
</dbReference>
<dbReference type="PANTHER" id="PTHR30346:SF0">
    <property type="entry name" value="HCA OPERON TRANSCRIPTIONAL ACTIVATOR HCAR"/>
    <property type="match status" value="1"/>
</dbReference>
<keyword evidence="3" id="KW-0238">DNA-binding</keyword>
<dbReference type="PROSITE" id="PS50931">
    <property type="entry name" value="HTH_LYSR"/>
    <property type="match status" value="1"/>
</dbReference>
<comment type="similarity">
    <text evidence="1">Belongs to the LysR transcriptional regulatory family.</text>
</comment>
<proteinExistence type="inferred from homology"/>
<dbReference type="SUPFAM" id="SSF53850">
    <property type="entry name" value="Periplasmic binding protein-like II"/>
    <property type="match status" value="1"/>
</dbReference>
<evidence type="ECO:0000256" key="2">
    <source>
        <dbReference type="ARBA" id="ARBA00023015"/>
    </source>
</evidence>
<dbReference type="RefSeq" id="WP_352308705.1">
    <property type="nucleotide sequence ID" value="NZ_JBEOSG010000059.1"/>
</dbReference>
<evidence type="ECO:0000256" key="1">
    <source>
        <dbReference type="ARBA" id="ARBA00009437"/>
    </source>
</evidence>
<dbReference type="InterPro" id="IPR036388">
    <property type="entry name" value="WH-like_DNA-bd_sf"/>
</dbReference>
<feature type="domain" description="HTH lysR-type" evidence="5">
    <location>
        <begin position="4"/>
        <end position="61"/>
    </location>
</feature>
<dbReference type="Gene3D" id="1.10.10.10">
    <property type="entry name" value="Winged helix-like DNA-binding domain superfamily/Winged helix DNA-binding domain"/>
    <property type="match status" value="1"/>
</dbReference>
<dbReference type="InterPro" id="IPR036390">
    <property type="entry name" value="WH_DNA-bd_sf"/>
</dbReference>
<dbReference type="EMBL" id="JBEXIP010000066">
    <property type="protein sequence ID" value="MET8438645.1"/>
    <property type="molecule type" value="Genomic_DNA"/>
</dbReference>
<keyword evidence="4" id="KW-0804">Transcription</keyword>
<evidence type="ECO:0000313" key="7">
    <source>
        <dbReference type="Proteomes" id="UP001550044"/>
    </source>
</evidence>
<dbReference type="PRINTS" id="PR00039">
    <property type="entry name" value="HTHLYSR"/>
</dbReference>
<accession>A0ABV2ULB1</accession>
<evidence type="ECO:0000256" key="3">
    <source>
        <dbReference type="ARBA" id="ARBA00023125"/>
    </source>
</evidence>